<comment type="caution">
    <text evidence="1">The sequence shown here is derived from an EMBL/GenBank/DDBJ whole genome shotgun (WGS) entry which is preliminary data.</text>
</comment>
<name>A0ACC1Q7N3_9APHY</name>
<evidence type="ECO:0000313" key="1">
    <source>
        <dbReference type="EMBL" id="KAJ3013264.1"/>
    </source>
</evidence>
<keyword evidence="2" id="KW-1185">Reference proteome</keyword>
<dbReference type="Proteomes" id="UP001144978">
    <property type="component" value="Unassembled WGS sequence"/>
</dbReference>
<sequence>MHYYSPQRSPTTLQLTGSRDGRPDIRLDALLSLGAASGNGSVSNTVISPSPGTKHRPKVPMPPQPWPPLTSRVSPYSPALPSGVLIEAVKAGMSAQESVPGLPGGGGGKGKRKVVRVRG</sequence>
<reference evidence="1" key="1">
    <citation type="submission" date="2022-08" db="EMBL/GenBank/DDBJ databases">
        <title>Genome Sequence of Pycnoporus sanguineus.</title>
        <authorList>
            <person name="Buettner E."/>
        </authorList>
    </citation>
    <scope>NUCLEOTIDE SEQUENCE</scope>
    <source>
        <strain evidence="1">CG-C14</strain>
    </source>
</reference>
<proteinExistence type="predicted"/>
<evidence type="ECO:0000313" key="2">
    <source>
        <dbReference type="Proteomes" id="UP001144978"/>
    </source>
</evidence>
<protein>
    <submittedName>
        <fullName evidence="1">Uncharacterized protein</fullName>
    </submittedName>
</protein>
<dbReference type="EMBL" id="JANSHE010000280">
    <property type="protein sequence ID" value="KAJ3013264.1"/>
    <property type="molecule type" value="Genomic_DNA"/>
</dbReference>
<organism evidence="1 2">
    <name type="scientific">Trametes sanguinea</name>
    <dbReference type="NCBI Taxonomy" id="158606"/>
    <lineage>
        <taxon>Eukaryota</taxon>
        <taxon>Fungi</taxon>
        <taxon>Dikarya</taxon>
        <taxon>Basidiomycota</taxon>
        <taxon>Agaricomycotina</taxon>
        <taxon>Agaricomycetes</taxon>
        <taxon>Polyporales</taxon>
        <taxon>Polyporaceae</taxon>
        <taxon>Trametes</taxon>
    </lineage>
</organism>
<gene>
    <name evidence="1" type="ORF">NUW54_g1641</name>
</gene>
<accession>A0ACC1Q7N3</accession>